<dbReference type="EMBL" id="JBEPEK010000120">
    <property type="protein sequence ID" value="MER7181477.1"/>
    <property type="molecule type" value="Genomic_DNA"/>
</dbReference>
<reference evidence="1 2" key="1">
    <citation type="submission" date="2024-06" db="EMBL/GenBank/DDBJ databases">
        <title>The Natural Products Discovery Center: Release of the First 8490 Sequenced Strains for Exploring Actinobacteria Biosynthetic Diversity.</title>
        <authorList>
            <person name="Kalkreuter E."/>
            <person name="Kautsar S.A."/>
            <person name="Yang D."/>
            <person name="Bader C.D."/>
            <person name="Teijaro C.N."/>
            <person name="Fluegel L."/>
            <person name="Davis C.M."/>
            <person name="Simpson J.R."/>
            <person name="Lauterbach L."/>
            <person name="Steele A.D."/>
            <person name="Gui C."/>
            <person name="Meng S."/>
            <person name="Li G."/>
            <person name="Viehrig K."/>
            <person name="Ye F."/>
            <person name="Su P."/>
            <person name="Kiefer A.F."/>
            <person name="Nichols A."/>
            <person name="Cepeda A.J."/>
            <person name="Yan W."/>
            <person name="Fan B."/>
            <person name="Jiang Y."/>
            <person name="Adhikari A."/>
            <person name="Zheng C.-J."/>
            <person name="Schuster L."/>
            <person name="Cowan T.M."/>
            <person name="Smanski M.J."/>
            <person name="Chevrette M.G."/>
            <person name="De Carvalho L.P.S."/>
            <person name="Shen B."/>
        </authorList>
    </citation>
    <scope>NUCLEOTIDE SEQUENCE [LARGE SCALE GENOMIC DNA]</scope>
    <source>
        <strain evidence="1 2">NPDC000234</strain>
    </source>
</reference>
<keyword evidence="2" id="KW-1185">Reference proteome</keyword>
<name>A0ABV1WXN3_9ACTN</name>
<dbReference type="Proteomes" id="UP001474181">
    <property type="component" value="Unassembled WGS sequence"/>
</dbReference>
<sequence>MPVQIDKAEGDDYVLYLVDQVVDCLDLRRSSKPKRNGEVKKPVYRPEALPSRPAAFRLPQFPRAVQWNSWAVDRLLDLTGDQIEARLTWSEEPGAKLHPDPWGF</sequence>
<dbReference type="RefSeq" id="WP_350782297.1">
    <property type="nucleotide sequence ID" value="NZ_JBEPEK010000120.1"/>
</dbReference>
<evidence type="ECO:0008006" key="3">
    <source>
        <dbReference type="Google" id="ProtNLM"/>
    </source>
</evidence>
<evidence type="ECO:0000313" key="2">
    <source>
        <dbReference type="Proteomes" id="UP001474181"/>
    </source>
</evidence>
<evidence type="ECO:0000313" key="1">
    <source>
        <dbReference type="EMBL" id="MER7181477.1"/>
    </source>
</evidence>
<comment type="caution">
    <text evidence="1">The sequence shown here is derived from an EMBL/GenBank/DDBJ whole genome shotgun (WGS) entry which is preliminary data.</text>
</comment>
<organism evidence="1 2">
    <name type="scientific">Streptomyces hyaluromycini</name>
    <dbReference type="NCBI Taxonomy" id="1377993"/>
    <lineage>
        <taxon>Bacteria</taxon>
        <taxon>Bacillati</taxon>
        <taxon>Actinomycetota</taxon>
        <taxon>Actinomycetes</taxon>
        <taxon>Kitasatosporales</taxon>
        <taxon>Streptomycetaceae</taxon>
        <taxon>Streptomyces</taxon>
    </lineage>
</organism>
<proteinExistence type="predicted"/>
<protein>
    <recommendedName>
        <fullName evidence="3">Transposase</fullName>
    </recommendedName>
</protein>
<accession>A0ABV1WXN3</accession>
<gene>
    <name evidence="1" type="ORF">ABT404_18670</name>
</gene>